<sequence length="156" mass="16770">MDNPIDPEPFLGEPCSVFDVDALEVAGFEILEVTPEPKAPVGPTCQWIFDPRSDGSFSGIFGQLDEQGVSSVYAQRDSLDLFEELDPIEGHPIVAYSQHDGRESGRCSVAVGLRDDFAYDIGVTAIGVDNEYSADPCGTAHELAGLAIETMTEGEE</sequence>
<evidence type="ECO:0000313" key="1">
    <source>
        <dbReference type="EMBL" id="SNR36093.1"/>
    </source>
</evidence>
<accession>A0A238VQN3</accession>
<dbReference type="EMBL" id="FZNW01000003">
    <property type="protein sequence ID" value="SNR36093.1"/>
    <property type="molecule type" value="Genomic_DNA"/>
</dbReference>
<gene>
    <name evidence="1" type="ORF">SAMN06265360_103192</name>
</gene>
<dbReference type="AlphaFoldDB" id="A0A238VQN3"/>
<name>A0A238VQN3_9PSEU</name>
<reference evidence="2" key="1">
    <citation type="submission" date="2017-06" db="EMBL/GenBank/DDBJ databases">
        <authorList>
            <person name="Varghese N."/>
            <person name="Submissions S."/>
        </authorList>
    </citation>
    <scope>NUCLEOTIDE SEQUENCE [LARGE SCALE GENOMIC DNA]</scope>
    <source>
        <strain evidence="2">DSM 45207</strain>
    </source>
</reference>
<keyword evidence="2" id="KW-1185">Reference proteome</keyword>
<dbReference type="Pfam" id="PF12079">
    <property type="entry name" value="DUF3558"/>
    <property type="match status" value="1"/>
</dbReference>
<evidence type="ECO:0000313" key="2">
    <source>
        <dbReference type="Proteomes" id="UP000198348"/>
    </source>
</evidence>
<dbReference type="InterPro" id="IPR024520">
    <property type="entry name" value="DUF3558"/>
</dbReference>
<evidence type="ECO:0008006" key="3">
    <source>
        <dbReference type="Google" id="ProtNLM"/>
    </source>
</evidence>
<protein>
    <recommendedName>
        <fullName evidence="3">DUF3558 domain-containing protein</fullName>
    </recommendedName>
</protein>
<dbReference type="Proteomes" id="UP000198348">
    <property type="component" value="Unassembled WGS sequence"/>
</dbReference>
<organism evidence="1 2">
    <name type="scientific">Haloechinothrix alba</name>
    <dbReference type="NCBI Taxonomy" id="664784"/>
    <lineage>
        <taxon>Bacteria</taxon>
        <taxon>Bacillati</taxon>
        <taxon>Actinomycetota</taxon>
        <taxon>Actinomycetes</taxon>
        <taxon>Pseudonocardiales</taxon>
        <taxon>Pseudonocardiaceae</taxon>
        <taxon>Haloechinothrix</taxon>
    </lineage>
</organism>
<proteinExistence type="predicted"/>